<evidence type="ECO:0000313" key="7">
    <source>
        <dbReference type="EMBL" id="RQW61152.1"/>
    </source>
</evidence>
<keyword evidence="8" id="KW-1185">Reference proteome</keyword>
<dbReference type="AlphaFoldDB" id="A0A3N9TW71"/>
<dbReference type="PANTHER" id="PTHR34874:SF3">
    <property type="entry name" value="SULFURTRANSFERASE TUSD"/>
    <property type="match status" value="1"/>
</dbReference>
<dbReference type="InterPro" id="IPR017463">
    <property type="entry name" value="Sulphur_relay_TusD/DsrE"/>
</dbReference>
<comment type="caution">
    <text evidence="7">The sequence shown here is derived from an EMBL/GenBank/DDBJ whole genome shotgun (WGS) entry which is preliminary data.</text>
</comment>
<dbReference type="InterPro" id="IPR003787">
    <property type="entry name" value="Sulphur_relay_DsrE/F-like"/>
</dbReference>
<dbReference type="NCBIfam" id="NF001237">
    <property type="entry name" value="PRK00207.1"/>
    <property type="match status" value="1"/>
</dbReference>
<dbReference type="PANTHER" id="PTHR34874">
    <property type="entry name" value="PROTEIN YCHN"/>
    <property type="match status" value="1"/>
</dbReference>
<evidence type="ECO:0000256" key="2">
    <source>
        <dbReference type="ARBA" id="ARBA00004496"/>
    </source>
</evidence>
<keyword evidence="5" id="KW-0963">Cytoplasm</keyword>
<dbReference type="InterPro" id="IPR027396">
    <property type="entry name" value="DsrEFH-like"/>
</dbReference>
<dbReference type="Pfam" id="PF02635">
    <property type="entry name" value="DsrE"/>
    <property type="match status" value="1"/>
</dbReference>
<evidence type="ECO:0000256" key="3">
    <source>
        <dbReference type="ARBA" id="ARBA00007067"/>
    </source>
</evidence>
<comment type="subcellular location">
    <subcellularLocation>
        <location evidence="2">Cytoplasm</location>
    </subcellularLocation>
</comment>
<dbReference type="NCBIfam" id="TIGR03012">
    <property type="entry name" value="sulf_tusD_dsrE"/>
    <property type="match status" value="1"/>
</dbReference>
<evidence type="ECO:0000313" key="8">
    <source>
        <dbReference type="Proteomes" id="UP000281112"/>
    </source>
</evidence>
<organism evidence="7 8">
    <name type="scientific">Vibrio viridaestus</name>
    <dbReference type="NCBI Taxonomy" id="2487322"/>
    <lineage>
        <taxon>Bacteria</taxon>
        <taxon>Pseudomonadati</taxon>
        <taxon>Pseudomonadota</taxon>
        <taxon>Gammaproteobacteria</taxon>
        <taxon>Vibrionales</taxon>
        <taxon>Vibrionaceae</taxon>
        <taxon>Vibrio</taxon>
    </lineage>
</organism>
<evidence type="ECO:0000256" key="4">
    <source>
        <dbReference type="ARBA" id="ARBA00020425"/>
    </source>
</evidence>
<dbReference type="OrthoDB" id="9787483at2"/>
<comment type="function">
    <text evidence="1">Could be part of a sulfur-relay system.</text>
</comment>
<dbReference type="SUPFAM" id="SSF75169">
    <property type="entry name" value="DsrEFH-like"/>
    <property type="match status" value="1"/>
</dbReference>
<evidence type="ECO:0000256" key="6">
    <source>
        <dbReference type="ARBA" id="ARBA00022679"/>
    </source>
</evidence>
<dbReference type="Proteomes" id="UP000281112">
    <property type="component" value="Unassembled WGS sequence"/>
</dbReference>
<name>A0A3N9TW71_9VIBR</name>
<accession>A0A3N9TW71</accession>
<dbReference type="RefSeq" id="WP_124939170.1">
    <property type="nucleotide sequence ID" value="NZ_RJVQ01000016.1"/>
</dbReference>
<dbReference type="GO" id="GO:0097163">
    <property type="term" value="F:sulfur carrier activity"/>
    <property type="evidence" value="ECO:0007669"/>
    <property type="project" value="TreeGrafter"/>
</dbReference>
<reference evidence="7 8" key="1">
    <citation type="submission" date="2018-11" db="EMBL/GenBank/DDBJ databases">
        <title>Vibrio LJC006 sp. nov., isolated from seawater during the bloom of the enteromorpha.</title>
        <authorList>
            <person name="Liang J."/>
        </authorList>
    </citation>
    <scope>NUCLEOTIDE SEQUENCE [LARGE SCALE GENOMIC DNA]</scope>
    <source>
        <strain evidence="7 8">LJC006</strain>
    </source>
</reference>
<dbReference type="Gene3D" id="3.40.1260.10">
    <property type="entry name" value="DsrEFH-like"/>
    <property type="match status" value="1"/>
</dbReference>
<dbReference type="FunFam" id="3.40.1260.10:FF:000001">
    <property type="entry name" value="Sulfurtransferase TusD"/>
    <property type="match status" value="1"/>
</dbReference>
<dbReference type="EMBL" id="RJVQ01000016">
    <property type="protein sequence ID" value="RQW61152.1"/>
    <property type="molecule type" value="Genomic_DNA"/>
</dbReference>
<evidence type="ECO:0000256" key="5">
    <source>
        <dbReference type="ARBA" id="ARBA00022490"/>
    </source>
</evidence>
<evidence type="ECO:0000256" key="1">
    <source>
        <dbReference type="ARBA" id="ARBA00002850"/>
    </source>
</evidence>
<comment type="similarity">
    <text evidence="3">Belongs to the DsrE/TusD family.</text>
</comment>
<keyword evidence="6 7" id="KW-0808">Transferase</keyword>
<proteinExistence type="inferred from homology"/>
<sequence length="131" mass="14197">MSALSYTLLVNGSVYGSQSAYSAYNFACALLEEGHSLKKVFFYQDGVLNGSRLVVPANDEFNLSLAWSNLAKEHNVALETCVAASLRRGIIGKEEAKLHELDSHNLAPEFEQAGLGSLAESLVSSDRVVQF</sequence>
<dbReference type="GO" id="GO:1990228">
    <property type="term" value="C:sulfurtransferase complex"/>
    <property type="evidence" value="ECO:0007669"/>
    <property type="project" value="TreeGrafter"/>
</dbReference>
<protein>
    <recommendedName>
        <fullName evidence="4">Sulfurtransferase TusD homolog</fullName>
    </recommendedName>
</protein>
<dbReference type="GO" id="GO:0016783">
    <property type="term" value="F:sulfurtransferase activity"/>
    <property type="evidence" value="ECO:0007669"/>
    <property type="project" value="InterPro"/>
</dbReference>
<dbReference type="GO" id="GO:0002143">
    <property type="term" value="P:tRNA wobble position uridine thiolation"/>
    <property type="evidence" value="ECO:0007669"/>
    <property type="project" value="TreeGrafter"/>
</dbReference>
<gene>
    <name evidence="7" type="primary">tusD</name>
    <name evidence="7" type="ORF">EES38_21020</name>
</gene>